<dbReference type="GO" id="GO:0006367">
    <property type="term" value="P:transcription initiation at RNA polymerase II promoter"/>
    <property type="evidence" value="ECO:0007669"/>
    <property type="project" value="InterPro"/>
</dbReference>
<dbReference type="InterPro" id="IPR011039">
    <property type="entry name" value="TFIIF_interaction"/>
</dbReference>
<dbReference type="GO" id="GO:0003677">
    <property type="term" value="F:DNA binding"/>
    <property type="evidence" value="ECO:0007669"/>
    <property type="project" value="UniProtKB-KW"/>
</dbReference>
<dbReference type="Pfam" id="PF17683">
    <property type="entry name" value="TFIIF_beta_N"/>
    <property type="match status" value="1"/>
</dbReference>
<evidence type="ECO:0000256" key="3">
    <source>
        <dbReference type="ARBA" id="ARBA00020815"/>
    </source>
</evidence>
<dbReference type="Gene3D" id="1.10.10.10">
    <property type="entry name" value="Winged helix-like DNA-binding domain superfamily/Winged helix DNA-binding domain"/>
    <property type="match status" value="1"/>
</dbReference>
<evidence type="ECO:0000313" key="11">
    <source>
        <dbReference type="EMBL" id="CAD5113652.1"/>
    </source>
</evidence>
<reference evidence="11 12" key="1">
    <citation type="submission" date="2020-08" db="EMBL/GenBank/DDBJ databases">
        <authorList>
            <person name="Hejnol A."/>
        </authorList>
    </citation>
    <scope>NUCLEOTIDE SEQUENCE [LARGE SCALE GENOMIC DNA]</scope>
</reference>
<dbReference type="OrthoDB" id="26094at2759"/>
<dbReference type="InterPro" id="IPR036388">
    <property type="entry name" value="WH-like_DNA-bd_sf"/>
</dbReference>
<feature type="domain" description="TFIIF beta subunit HTH" evidence="9">
    <location>
        <begin position="185"/>
        <end position="249"/>
    </location>
</feature>
<evidence type="ECO:0000256" key="5">
    <source>
        <dbReference type="ARBA" id="ARBA00023125"/>
    </source>
</evidence>
<evidence type="ECO:0000259" key="9">
    <source>
        <dbReference type="Pfam" id="PF02270"/>
    </source>
</evidence>
<keyword evidence="5" id="KW-0238">DNA-binding</keyword>
<dbReference type="Pfam" id="PF02270">
    <property type="entry name" value="TFIIF_beta"/>
    <property type="match status" value="1"/>
</dbReference>
<keyword evidence="7" id="KW-0539">Nucleus</keyword>
<dbReference type="PANTHER" id="PTHR10445">
    <property type="entry name" value="GENERAL TRANSCRIPTION FACTOR IIF SUBUNIT 2"/>
    <property type="match status" value="1"/>
</dbReference>
<dbReference type="SUPFAM" id="SSF46785">
    <property type="entry name" value="Winged helix' DNA-binding domain"/>
    <property type="match status" value="1"/>
</dbReference>
<dbReference type="PANTHER" id="PTHR10445:SF0">
    <property type="entry name" value="GENERAL TRANSCRIPTION FACTOR IIF SUBUNIT 2"/>
    <property type="match status" value="1"/>
</dbReference>
<dbReference type="Proteomes" id="UP000549394">
    <property type="component" value="Unassembled WGS sequence"/>
</dbReference>
<accession>A0A7I8VCM1</accession>
<dbReference type="GO" id="GO:0005674">
    <property type="term" value="C:transcription factor TFIIF complex"/>
    <property type="evidence" value="ECO:0007669"/>
    <property type="project" value="InterPro"/>
</dbReference>
<dbReference type="CDD" id="cd07980">
    <property type="entry name" value="TFIIF_beta"/>
    <property type="match status" value="1"/>
</dbReference>
<dbReference type="SUPFAM" id="SSF50916">
    <property type="entry name" value="Rap30/74 interaction domains"/>
    <property type="match status" value="1"/>
</dbReference>
<comment type="subcellular location">
    <subcellularLocation>
        <location evidence="1">Nucleus</location>
    </subcellularLocation>
</comment>
<proteinExistence type="inferred from homology"/>
<dbReference type="InterPro" id="IPR040504">
    <property type="entry name" value="TFIIF_beta_N"/>
</dbReference>
<evidence type="ECO:0000256" key="6">
    <source>
        <dbReference type="ARBA" id="ARBA00023163"/>
    </source>
</evidence>
<feature type="domain" description="TFIIF beta subunit N-terminal" evidence="10">
    <location>
        <begin position="21"/>
        <end position="126"/>
    </location>
</feature>
<evidence type="ECO:0000313" key="12">
    <source>
        <dbReference type="Proteomes" id="UP000549394"/>
    </source>
</evidence>
<comment type="similarity">
    <text evidence="2">Belongs to the TFIIF beta subunit family.</text>
</comment>
<dbReference type="GO" id="GO:0006368">
    <property type="term" value="P:transcription elongation by RNA polymerase II"/>
    <property type="evidence" value="ECO:0007669"/>
    <property type="project" value="UniProtKB-ARBA"/>
</dbReference>
<dbReference type="InterPro" id="IPR040450">
    <property type="entry name" value="TFIIF_beta_HTH"/>
</dbReference>
<dbReference type="AlphaFoldDB" id="A0A7I8VCM1"/>
<dbReference type="InterPro" id="IPR003196">
    <property type="entry name" value="TFIIF_beta"/>
</dbReference>
<evidence type="ECO:0000256" key="1">
    <source>
        <dbReference type="ARBA" id="ARBA00004123"/>
    </source>
</evidence>
<keyword evidence="12" id="KW-1185">Reference proteome</keyword>
<organism evidence="11 12">
    <name type="scientific">Dimorphilus gyrociliatus</name>
    <dbReference type="NCBI Taxonomy" id="2664684"/>
    <lineage>
        <taxon>Eukaryota</taxon>
        <taxon>Metazoa</taxon>
        <taxon>Spiralia</taxon>
        <taxon>Lophotrochozoa</taxon>
        <taxon>Annelida</taxon>
        <taxon>Polychaeta</taxon>
        <taxon>Polychaeta incertae sedis</taxon>
        <taxon>Dinophilidae</taxon>
        <taxon>Dimorphilus</taxon>
    </lineage>
</organism>
<gene>
    <name evidence="11" type="ORF">DGYR_LOCUS2608</name>
</gene>
<keyword evidence="4" id="KW-0805">Transcription regulation</keyword>
<evidence type="ECO:0000259" key="10">
    <source>
        <dbReference type="Pfam" id="PF17683"/>
    </source>
</evidence>
<dbReference type="EMBL" id="CAJFCJ010000004">
    <property type="protein sequence ID" value="CAD5113652.1"/>
    <property type="molecule type" value="Genomic_DNA"/>
</dbReference>
<protein>
    <recommendedName>
        <fullName evidence="3">General transcription factor IIF subunit 2</fullName>
    </recommendedName>
    <alternativeName>
        <fullName evidence="8">Transcription initiation factor IIF subunit beta</fullName>
    </alternativeName>
</protein>
<sequence>MSDPLDKAHDPKKVDITNSNRGLWLIPKYVSDRWESSSGDGQVGTLIVKKPSDKNGKSDVRFHLKDELVNGKSGDDSKIPKELKFNMNTFNNEHFYAMSQTPCYDASGKTLLQYQERVAITGRIKQKADGVPMRDDNTYLKMKSKQVLKRNEPIRKVIQTNEVCVIKPLSRSSHDTSRKDTTKKVRGEKDQVQERLFAAFEKHQYYNIKDLQTLTQQPIAFLKEILNELCIYNTKAPHKNMWELKPEFRHYSK</sequence>
<keyword evidence="6" id="KW-0804">Transcription</keyword>
<comment type="caution">
    <text evidence="11">The sequence shown here is derived from an EMBL/GenBank/DDBJ whole genome shotgun (WGS) entry which is preliminary data.</text>
</comment>
<evidence type="ECO:0000256" key="7">
    <source>
        <dbReference type="ARBA" id="ARBA00023242"/>
    </source>
</evidence>
<evidence type="ECO:0000256" key="2">
    <source>
        <dbReference type="ARBA" id="ARBA00009543"/>
    </source>
</evidence>
<evidence type="ECO:0000256" key="4">
    <source>
        <dbReference type="ARBA" id="ARBA00023015"/>
    </source>
</evidence>
<evidence type="ECO:0000256" key="8">
    <source>
        <dbReference type="ARBA" id="ARBA00033388"/>
    </source>
</evidence>
<dbReference type="InterPro" id="IPR036390">
    <property type="entry name" value="WH_DNA-bd_sf"/>
</dbReference>
<name>A0A7I8VCM1_9ANNE</name>
<dbReference type="FunFam" id="1.10.10.10:FF:000035">
    <property type="entry name" value="General transcription factor IIF subunit 2"/>
    <property type="match status" value="1"/>
</dbReference>